<protein>
    <submittedName>
        <fullName evidence="1">Ferredoxin</fullName>
    </submittedName>
</protein>
<comment type="caution">
    <text evidence="1">The sequence shown here is derived from an EMBL/GenBank/DDBJ whole genome shotgun (WGS) entry which is preliminary data.</text>
</comment>
<sequence length="734" mass="81722">MSDITIVKQFENVIKQEEVFKLIDCYKESDIYEEVVEEYEEVKQNVLSLLEPYGVFGVEKTCEERDIEALQGKKECIYVALTIGNKVTQYSNALFKEGDYLKGMLVDAIADAYLFSMEKGMEESIRQVCAKHKRGIEKRLEAPHDIPMTFQKKIWESLQLKERLNIDLSDGYMFNPVKTIGYVLVLSEDEKLFEIQHDCSKCPSINCKNRRIPTVQIEVLNEEGSHKISCKKGENLLEVLRRNKIFPNAICSGKGVCGKCKVRVVSGELPLTEADSKKLMESEINQGYRLACMAQVQQPLTVEVLRADAHFEVLTHYEEENKVALEQSEVDNRIEKDYIIAIDIGTTTLAVGIVEEATGKMTDITSAVNRQRAYGADVISRIQASNEGKGKVLQELIRQDLWQGIEVVIKKGNISKERIKRVVIGCNTTMGHLLMGYSCETLGVFPFTPVNIGTIRGSFKEILGREDLECEVILLPGISTYVGGDIVAGLLACHFETRQEVALFVDLGTNGEMALGNKDKIICAATAAGPAFEGGNILWGTGSIEGAISRVHFKEGTMQYETIGQKPPAGLCGTGVIELVAELVKQELIDETGLLEEDYFEEGYPIATTLDGESIVLTQKDIREIQLAKSAIRTGIEILLESYGVTYDQVETVYLAGGFGFNLDKDKAITIGLFPEAFKNKIKIVGNSSLGGAIYYGTHKEAEENVEHIGKVAEEVNLSTNKNFNEFYMEHMIF</sequence>
<evidence type="ECO:0000313" key="2">
    <source>
        <dbReference type="Proteomes" id="UP000224460"/>
    </source>
</evidence>
<accession>A0AC61DAG5</accession>
<name>A0AC61DAG5_9FIRM</name>
<evidence type="ECO:0000313" key="1">
    <source>
        <dbReference type="EMBL" id="PHV69666.1"/>
    </source>
</evidence>
<dbReference type="Proteomes" id="UP000224460">
    <property type="component" value="Unassembled WGS sequence"/>
</dbReference>
<gene>
    <name evidence="1" type="ORF">CS063_14685</name>
</gene>
<reference evidence="1" key="1">
    <citation type="submission" date="2017-10" db="EMBL/GenBank/DDBJ databases">
        <title>Genome sequence of cellulolytic Lachnospiraceae bacterium XHS1971 isolated from hotspring sediment.</title>
        <authorList>
            <person name="Vasudevan G."/>
            <person name="Joshi A.J."/>
            <person name="Hivarkar S."/>
            <person name="Lanjekar V.B."/>
            <person name="Dhakephalkar P.K."/>
            <person name="Dagar S."/>
        </authorList>
    </citation>
    <scope>NUCLEOTIDE SEQUENCE</scope>
    <source>
        <strain evidence="1">XHS1971</strain>
    </source>
</reference>
<organism evidence="1 2">
    <name type="scientific">Sporanaerobium hydrogeniformans</name>
    <dbReference type="NCBI Taxonomy" id="3072179"/>
    <lineage>
        <taxon>Bacteria</taxon>
        <taxon>Bacillati</taxon>
        <taxon>Bacillota</taxon>
        <taxon>Clostridia</taxon>
        <taxon>Lachnospirales</taxon>
        <taxon>Lachnospiraceae</taxon>
        <taxon>Sporanaerobium</taxon>
    </lineage>
</organism>
<dbReference type="EMBL" id="PEDL01000021">
    <property type="protein sequence ID" value="PHV69666.1"/>
    <property type="molecule type" value="Genomic_DNA"/>
</dbReference>
<proteinExistence type="predicted"/>
<keyword evidence="2" id="KW-1185">Reference proteome</keyword>